<dbReference type="InterPro" id="IPR036986">
    <property type="entry name" value="S4_RNA-bd_sf"/>
</dbReference>
<dbReference type="SMART" id="SM00363">
    <property type="entry name" value="S4"/>
    <property type="match status" value="1"/>
</dbReference>
<evidence type="ECO:0000256" key="1">
    <source>
        <dbReference type="ARBA" id="ARBA00000381"/>
    </source>
</evidence>
<evidence type="ECO:0000256" key="3">
    <source>
        <dbReference type="ARBA" id="ARBA00010876"/>
    </source>
</evidence>
<dbReference type="Pfam" id="PF01479">
    <property type="entry name" value="S4"/>
    <property type="match status" value="1"/>
</dbReference>
<feature type="domain" description="RNA-binding S4" evidence="10">
    <location>
        <begin position="17"/>
        <end position="84"/>
    </location>
</feature>
<dbReference type="PROSITE" id="PS01129">
    <property type="entry name" value="PSI_RLU"/>
    <property type="match status" value="1"/>
</dbReference>
<evidence type="ECO:0000256" key="7">
    <source>
        <dbReference type="PIRSR" id="PIRSR606225-1"/>
    </source>
</evidence>
<dbReference type="GO" id="GO:0003723">
    <property type="term" value="F:RNA binding"/>
    <property type="evidence" value="ECO:0007669"/>
    <property type="project" value="UniProtKB-KW"/>
</dbReference>
<protein>
    <recommendedName>
        <fullName evidence="9">Pseudouridine synthase</fullName>
        <ecNumber evidence="9">5.4.99.-</ecNumber>
    </recommendedName>
</protein>
<dbReference type="AlphaFoldDB" id="A0A972W1A8"/>
<comment type="catalytic activity">
    <reaction evidence="1">
        <text>uridine(955/2504/2580) in 23S rRNA = pseudouridine(955/2504/2580) in 23S rRNA</text>
        <dbReference type="Rhea" id="RHEA:42528"/>
        <dbReference type="Rhea" id="RHEA-COMP:10099"/>
        <dbReference type="Rhea" id="RHEA-COMP:10100"/>
        <dbReference type="ChEBI" id="CHEBI:65314"/>
        <dbReference type="ChEBI" id="CHEBI:65315"/>
        <dbReference type="EC" id="5.4.99.24"/>
    </reaction>
</comment>
<dbReference type="CDD" id="cd00165">
    <property type="entry name" value="S4"/>
    <property type="match status" value="1"/>
</dbReference>
<comment type="catalytic activity">
    <reaction evidence="9">
        <text>a uridine in RNA = a pseudouridine in RNA</text>
        <dbReference type="Rhea" id="RHEA:48348"/>
        <dbReference type="Rhea" id="RHEA-COMP:12068"/>
        <dbReference type="Rhea" id="RHEA-COMP:12069"/>
        <dbReference type="ChEBI" id="CHEBI:65314"/>
        <dbReference type="ChEBI" id="CHEBI:65315"/>
    </reaction>
</comment>
<comment type="function">
    <text evidence="2">Responsible for synthesis of pseudouridine from uracil at positions 955, 2504 and 2580 in 23S ribosomal RNA.</text>
</comment>
<comment type="caution">
    <text evidence="11">The sequence shown here is derived from an EMBL/GenBank/DDBJ whole genome shotgun (WGS) entry which is preliminary data.</text>
</comment>
<dbReference type="GO" id="GO:0160141">
    <property type="term" value="F:23S rRNA pseudouridine(955/2504/2580) synthase activity"/>
    <property type="evidence" value="ECO:0007669"/>
    <property type="project" value="UniProtKB-EC"/>
</dbReference>
<dbReference type="PANTHER" id="PTHR21600">
    <property type="entry name" value="MITOCHONDRIAL RNA PSEUDOURIDINE SYNTHASE"/>
    <property type="match status" value="1"/>
</dbReference>
<dbReference type="PROSITE" id="PS50889">
    <property type="entry name" value="S4"/>
    <property type="match status" value="1"/>
</dbReference>
<proteinExistence type="inferred from homology"/>
<dbReference type="InterPro" id="IPR006145">
    <property type="entry name" value="PsdUridine_synth_RsuA/RluA"/>
</dbReference>
<evidence type="ECO:0000256" key="9">
    <source>
        <dbReference type="RuleBase" id="RU362028"/>
    </source>
</evidence>
<dbReference type="InterPro" id="IPR006225">
    <property type="entry name" value="PsdUridine_synth_RluC/D"/>
</dbReference>
<evidence type="ECO:0000256" key="8">
    <source>
        <dbReference type="PROSITE-ProRule" id="PRU00182"/>
    </source>
</evidence>
<keyword evidence="6 9" id="KW-0413">Isomerase</keyword>
<gene>
    <name evidence="11" type="ORF">HQ497_14010</name>
</gene>
<evidence type="ECO:0000313" key="11">
    <source>
        <dbReference type="EMBL" id="NQV66472.1"/>
    </source>
</evidence>
<dbReference type="Proteomes" id="UP000754644">
    <property type="component" value="Unassembled WGS sequence"/>
</dbReference>
<evidence type="ECO:0000256" key="6">
    <source>
        <dbReference type="ARBA" id="ARBA00023235"/>
    </source>
</evidence>
<evidence type="ECO:0000256" key="5">
    <source>
        <dbReference type="ARBA" id="ARBA00022884"/>
    </source>
</evidence>
<dbReference type="SUPFAM" id="SSF55174">
    <property type="entry name" value="Alpha-L RNA-binding motif"/>
    <property type="match status" value="1"/>
</dbReference>
<accession>A0A972W1A8</accession>
<dbReference type="CDD" id="cd02869">
    <property type="entry name" value="PseudoU_synth_RluA_like"/>
    <property type="match status" value="1"/>
</dbReference>
<evidence type="ECO:0000259" key="10">
    <source>
        <dbReference type="SMART" id="SM00363"/>
    </source>
</evidence>
<organism evidence="11 12">
    <name type="scientific">SAR86 cluster bacterium</name>
    <dbReference type="NCBI Taxonomy" id="2030880"/>
    <lineage>
        <taxon>Bacteria</taxon>
        <taxon>Pseudomonadati</taxon>
        <taxon>Pseudomonadota</taxon>
        <taxon>Gammaproteobacteria</taxon>
        <taxon>SAR86 cluster</taxon>
    </lineage>
</organism>
<evidence type="ECO:0000256" key="4">
    <source>
        <dbReference type="ARBA" id="ARBA00022552"/>
    </source>
</evidence>
<dbReference type="Gene3D" id="3.10.290.10">
    <property type="entry name" value="RNA-binding S4 domain"/>
    <property type="match status" value="1"/>
</dbReference>
<keyword evidence="5 8" id="KW-0694">RNA-binding</keyword>
<dbReference type="Pfam" id="PF00849">
    <property type="entry name" value="PseudoU_synth_2"/>
    <property type="match status" value="1"/>
</dbReference>
<comment type="similarity">
    <text evidence="3 9">Belongs to the pseudouridine synthase RluA family.</text>
</comment>
<dbReference type="GO" id="GO:0000455">
    <property type="term" value="P:enzyme-directed rRNA pseudouridine synthesis"/>
    <property type="evidence" value="ECO:0007669"/>
    <property type="project" value="TreeGrafter"/>
</dbReference>
<dbReference type="EMBL" id="JABMOJ010000524">
    <property type="protein sequence ID" value="NQV66472.1"/>
    <property type="molecule type" value="Genomic_DNA"/>
</dbReference>
<reference evidence="11" key="1">
    <citation type="submission" date="2020-05" db="EMBL/GenBank/DDBJ databases">
        <title>Sulfur intermediates as new biogeochemical hubs in an aquatic model microbial ecosystem.</title>
        <authorList>
            <person name="Vigneron A."/>
        </authorList>
    </citation>
    <scope>NUCLEOTIDE SEQUENCE</scope>
    <source>
        <strain evidence="11">Bin.250</strain>
    </source>
</reference>
<dbReference type="InterPro" id="IPR020103">
    <property type="entry name" value="PsdUridine_synth_cat_dom_sf"/>
</dbReference>
<evidence type="ECO:0000313" key="12">
    <source>
        <dbReference type="Proteomes" id="UP000754644"/>
    </source>
</evidence>
<keyword evidence="4" id="KW-0698">rRNA processing</keyword>
<dbReference type="SUPFAM" id="SSF55120">
    <property type="entry name" value="Pseudouridine synthase"/>
    <property type="match status" value="1"/>
</dbReference>
<name>A0A972W1A8_9GAMM</name>
<feature type="active site" evidence="7">
    <location>
        <position position="140"/>
    </location>
</feature>
<dbReference type="Gene3D" id="3.30.2350.10">
    <property type="entry name" value="Pseudouridine synthase"/>
    <property type="match status" value="1"/>
</dbReference>
<dbReference type="InterPro" id="IPR002942">
    <property type="entry name" value="S4_RNA-bd"/>
</dbReference>
<sequence>MSDSVQVVEIDADSEGQRVDNVLIRLLKGVPKSRIYRIVRKGEVRLNGGRVKADTRVKGGDLLRIPPVRMADPSEPVRMPDNLINILDNSIIYEDNRMLIINKPAGLAVHGGSGISTGVIEGLRQLRPQDKSLELVHRLDRGTSGCLMIAKKRSHLRRLQALLRSKSEGEKTRFEKHYVAIVHGQWPKRRQHVDVPIRKDTLKGGGGVCVVAVDGKPSLTEVDVTRQNKTYSLLAVRPITGRTHQIRVHCRHLKHPVVGDDKYGNELLDRQLKGLLGYDRLMLHAAELRIPGFEKGEKAIHVRAEPDAVMLKFMESIV</sequence>
<dbReference type="EC" id="5.4.99.-" evidence="9"/>
<evidence type="ECO:0000256" key="2">
    <source>
        <dbReference type="ARBA" id="ARBA00002876"/>
    </source>
</evidence>
<dbReference type="PANTHER" id="PTHR21600:SF92">
    <property type="entry name" value="RIBOSOMAL LARGE SUBUNIT PSEUDOURIDINE SYNTHASE C"/>
    <property type="match status" value="1"/>
</dbReference>
<dbReference type="NCBIfam" id="TIGR00005">
    <property type="entry name" value="rluA_subfam"/>
    <property type="match status" value="1"/>
</dbReference>
<dbReference type="InterPro" id="IPR006224">
    <property type="entry name" value="PsdUridine_synth_RluA-like_CS"/>
</dbReference>
<dbReference type="InterPro" id="IPR050188">
    <property type="entry name" value="RluA_PseudoU_synthase"/>
</dbReference>